<evidence type="ECO:0000259" key="2">
    <source>
        <dbReference type="Pfam" id="PF01757"/>
    </source>
</evidence>
<dbReference type="InterPro" id="IPR050879">
    <property type="entry name" value="Acyltransferase_3"/>
</dbReference>
<feature type="transmembrane region" description="Helical" evidence="1">
    <location>
        <begin position="167"/>
        <end position="190"/>
    </location>
</feature>
<sequence>MISLKESFDPRNNSIGFLRWLMAFMVIFSHAGPLAGFYGGHDLGTQISDEQSLGGVAVAGFFFLSGFLITKSKMGRASTPRFFWRRIMRIFPAWLLVLIVTAYALAPIAYYRESGTMDGFWNATTDSPFTYFSNNMWLPLAQHNIAGMGESLPFFQLHGGFEWNGSAWTLAFEFGAYILVGVLGVAGALAHRMIGGIVASAIILLAMMQWLGFGNLGLFGIVFADFRQLLLLAPFAFGILFALFGDRIPIDNRLAILCIFIAGWTYAKGGWLPFGQYAFCYALIWFAIRAQFLKNWDKHGDFSYGIYIIAWPLMQFAAYFQLQDAGWLVYHVVIVAGCHAYAYLSWHLIERPALQLKDWTPGWLQRLLDRTAPTRVRVISAVDPTYPARLARRTPQTTGAPT</sequence>
<dbReference type="GO" id="GO:0000271">
    <property type="term" value="P:polysaccharide biosynthetic process"/>
    <property type="evidence" value="ECO:0007669"/>
    <property type="project" value="TreeGrafter"/>
</dbReference>
<dbReference type="EMBL" id="VRSX01000001">
    <property type="protein sequence ID" value="TXK15640.1"/>
    <property type="molecule type" value="Genomic_DNA"/>
</dbReference>
<feature type="transmembrane region" description="Helical" evidence="1">
    <location>
        <begin position="328"/>
        <end position="349"/>
    </location>
</feature>
<evidence type="ECO:0000313" key="3">
    <source>
        <dbReference type="EMBL" id="SFI64401.1"/>
    </source>
</evidence>
<feature type="domain" description="Acyltransferase 3" evidence="2">
    <location>
        <begin position="13"/>
        <end position="335"/>
    </location>
</feature>
<feature type="transmembrane region" description="Helical" evidence="1">
    <location>
        <begin position="229"/>
        <end position="245"/>
    </location>
</feature>
<dbReference type="AlphaFoldDB" id="A0A5C8IAD9"/>
<keyword evidence="1" id="KW-0472">Membrane</keyword>
<dbReference type="GO" id="GO:0016747">
    <property type="term" value="F:acyltransferase activity, transferring groups other than amino-acyl groups"/>
    <property type="evidence" value="ECO:0007669"/>
    <property type="project" value="InterPro"/>
</dbReference>
<proteinExistence type="predicted"/>
<dbReference type="PANTHER" id="PTHR23028">
    <property type="entry name" value="ACETYLTRANSFERASE"/>
    <property type="match status" value="1"/>
</dbReference>
<feature type="transmembrane region" description="Helical" evidence="1">
    <location>
        <begin position="197"/>
        <end position="223"/>
    </location>
</feature>
<accession>A0A5C8IAD9</accession>
<protein>
    <submittedName>
        <fullName evidence="3 4">Acyltransferase</fullName>
    </submittedName>
</protein>
<keyword evidence="6" id="KW-1185">Reference proteome</keyword>
<reference evidence="4 6" key="2">
    <citation type="submission" date="2019-08" db="EMBL/GenBank/DDBJ databases">
        <authorList>
            <person name="Dong K."/>
        </authorList>
    </citation>
    <scope>NUCLEOTIDE SEQUENCE [LARGE SCALE GENOMIC DNA]</scope>
    <source>
        <strain evidence="4 6">K-1</strain>
    </source>
</reference>
<dbReference type="Proteomes" id="UP000198702">
    <property type="component" value="Unassembled WGS sequence"/>
</dbReference>
<keyword evidence="4" id="KW-0012">Acyltransferase</keyword>
<evidence type="ECO:0000313" key="4">
    <source>
        <dbReference type="EMBL" id="TXK15640.1"/>
    </source>
</evidence>
<feature type="transmembrane region" description="Helical" evidence="1">
    <location>
        <begin position="20"/>
        <end position="40"/>
    </location>
</feature>
<dbReference type="OrthoDB" id="9796461at2"/>
<keyword evidence="1" id="KW-1133">Transmembrane helix</keyword>
<dbReference type="InterPro" id="IPR002656">
    <property type="entry name" value="Acyl_transf_3_dom"/>
</dbReference>
<feature type="transmembrane region" description="Helical" evidence="1">
    <location>
        <begin position="274"/>
        <end position="292"/>
    </location>
</feature>
<keyword evidence="3" id="KW-0378">Hydrolase</keyword>
<dbReference type="GO" id="GO:0016020">
    <property type="term" value="C:membrane"/>
    <property type="evidence" value="ECO:0007669"/>
    <property type="project" value="TreeGrafter"/>
</dbReference>
<dbReference type="GO" id="GO:0016787">
    <property type="term" value="F:hydrolase activity"/>
    <property type="evidence" value="ECO:0007669"/>
    <property type="project" value="UniProtKB-KW"/>
</dbReference>
<reference evidence="3 5" key="1">
    <citation type="submission" date="2016-10" db="EMBL/GenBank/DDBJ databases">
        <authorList>
            <person name="Varghese N."/>
            <person name="Submissions S."/>
        </authorList>
    </citation>
    <scope>NUCLEOTIDE SEQUENCE [LARGE SCALE GENOMIC DNA]</scope>
    <source>
        <strain evidence="3 5">UNC380MFSha3.1</strain>
    </source>
</reference>
<comment type="caution">
    <text evidence="4">The sequence shown here is derived from an EMBL/GenBank/DDBJ whole genome shotgun (WGS) entry which is preliminary data.</text>
</comment>
<dbReference type="PANTHER" id="PTHR23028:SF53">
    <property type="entry name" value="ACYL_TRANSF_3 DOMAIN-CONTAINING PROTEIN"/>
    <property type="match status" value="1"/>
</dbReference>
<keyword evidence="4" id="KW-0808">Transferase</keyword>
<feature type="transmembrane region" description="Helical" evidence="1">
    <location>
        <begin position="304"/>
        <end position="322"/>
    </location>
</feature>
<dbReference type="RefSeq" id="WP_081782790.1">
    <property type="nucleotide sequence ID" value="NZ_BKAH01000005.1"/>
</dbReference>
<evidence type="ECO:0000313" key="6">
    <source>
        <dbReference type="Proteomes" id="UP000321949"/>
    </source>
</evidence>
<feature type="transmembrane region" description="Helical" evidence="1">
    <location>
        <begin position="52"/>
        <end position="70"/>
    </location>
</feature>
<dbReference type="EMBL" id="FOQZ01000004">
    <property type="protein sequence ID" value="SFI64401.1"/>
    <property type="molecule type" value="Genomic_DNA"/>
</dbReference>
<organism evidence="4 6">
    <name type="scientific">Microbacterium saccharophilum</name>
    <dbReference type="NCBI Taxonomy" id="1213358"/>
    <lineage>
        <taxon>Bacteria</taxon>
        <taxon>Bacillati</taxon>
        <taxon>Actinomycetota</taxon>
        <taxon>Actinomycetes</taxon>
        <taxon>Micrococcales</taxon>
        <taxon>Microbacteriaceae</taxon>
        <taxon>Microbacterium</taxon>
    </lineage>
</organism>
<evidence type="ECO:0000313" key="5">
    <source>
        <dbReference type="Proteomes" id="UP000198702"/>
    </source>
</evidence>
<evidence type="ECO:0000256" key="1">
    <source>
        <dbReference type="SAM" id="Phobius"/>
    </source>
</evidence>
<name>A0A5C8IAD9_9MICO</name>
<keyword evidence="1" id="KW-0812">Transmembrane</keyword>
<feature type="transmembrane region" description="Helical" evidence="1">
    <location>
        <begin position="91"/>
        <end position="111"/>
    </location>
</feature>
<gene>
    <name evidence="4" type="ORF">FVP74_04445</name>
    <name evidence="3" type="ORF">SAMN04487751_2459</name>
</gene>
<dbReference type="Pfam" id="PF01757">
    <property type="entry name" value="Acyl_transf_3"/>
    <property type="match status" value="1"/>
</dbReference>
<dbReference type="Proteomes" id="UP000321949">
    <property type="component" value="Unassembled WGS sequence"/>
</dbReference>